<dbReference type="Pfam" id="PF09976">
    <property type="entry name" value="TPR_21"/>
    <property type="match status" value="1"/>
</dbReference>
<name>A0A2S8GLK7_9BACT</name>
<dbReference type="Pfam" id="PF14559">
    <property type="entry name" value="TPR_19"/>
    <property type="match status" value="1"/>
</dbReference>
<evidence type="ECO:0000256" key="2">
    <source>
        <dbReference type="SAM" id="SignalP"/>
    </source>
</evidence>
<dbReference type="Gene3D" id="1.25.40.10">
    <property type="entry name" value="Tetratricopeptide repeat domain"/>
    <property type="match status" value="7"/>
</dbReference>
<dbReference type="InterPro" id="IPR018704">
    <property type="entry name" value="SecYEG/CpoB_TPR"/>
</dbReference>
<organism evidence="4 5">
    <name type="scientific">Blastopirellula marina</name>
    <dbReference type="NCBI Taxonomy" id="124"/>
    <lineage>
        <taxon>Bacteria</taxon>
        <taxon>Pseudomonadati</taxon>
        <taxon>Planctomycetota</taxon>
        <taxon>Planctomycetia</taxon>
        <taxon>Pirellulales</taxon>
        <taxon>Pirellulaceae</taxon>
        <taxon>Blastopirellula</taxon>
    </lineage>
</organism>
<dbReference type="AlphaFoldDB" id="A0A2S8GLK7"/>
<gene>
    <name evidence="4" type="ORF">C5Y93_15365</name>
</gene>
<dbReference type="Pfam" id="PF13174">
    <property type="entry name" value="TPR_6"/>
    <property type="match status" value="2"/>
</dbReference>
<proteinExistence type="predicted"/>
<keyword evidence="1" id="KW-0175">Coiled coil</keyword>
<protein>
    <recommendedName>
        <fullName evidence="3">Ancillary SecYEG translocon subunit/Cell division coordinator CpoB TPR domain-containing protein</fullName>
    </recommendedName>
</protein>
<dbReference type="EMBL" id="PUHZ01000015">
    <property type="protein sequence ID" value="PQO45326.1"/>
    <property type="molecule type" value="Genomic_DNA"/>
</dbReference>
<feature type="domain" description="Ancillary SecYEG translocon subunit/Cell division coordinator CpoB TPR" evidence="3">
    <location>
        <begin position="755"/>
        <end position="889"/>
    </location>
</feature>
<evidence type="ECO:0000259" key="3">
    <source>
        <dbReference type="Pfam" id="PF09976"/>
    </source>
</evidence>
<dbReference type="OrthoDB" id="9757961at2"/>
<dbReference type="Pfam" id="PF13432">
    <property type="entry name" value="TPR_16"/>
    <property type="match status" value="1"/>
</dbReference>
<dbReference type="InterPro" id="IPR019734">
    <property type="entry name" value="TPR_rpt"/>
</dbReference>
<dbReference type="SUPFAM" id="SSF48452">
    <property type="entry name" value="TPR-like"/>
    <property type="match status" value="4"/>
</dbReference>
<dbReference type="InterPro" id="IPR011990">
    <property type="entry name" value="TPR-like_helical_dom_sf"/>
</dbReference>
<feature type="coiled-coil region" evidence="1">
    <location>
        <begin position="631"/>
        <end position="691"/>
    </location>
</feature>
<dbReference type="SMART" id="SM00028">
    <property type="entry name" value="TPR"/>
    <property type="match status" value="10"/>
</dbReference>
<dbReference type="RefSeq" id="WP_105336306.1">
    <property type="nucleotide sequence ID" value="NZ_PUHZ01000015.1"/>
</dbReference>
<dbReference type="PANTHER" id="PTHR12558:SF13">
    <property type="entry name" value="CELL DIVISION CYCLE PROTEIN 27 HOMOLOG"/>
    <property type="match status" value="1"/>
</dbReference>
<feature type="chain" id="PRO_5015486698" description="Ancillary SecYEG translocon subunit/Cell division coordinator CpoB TPR domain-containing protein" evidence="2">
    <location>
        <begin position="27"/>
        <end position="997"/>
    </location>
</feature>
<sequence length="997" mass="112069">MKPLFQKRLLIIVLALCAAWGSTSLADRKSELYQVASFHYGRSEWQPAIEAFDLFLSENPDHPQVGVIHFYRGECLLQLGRYDEALRAHTQFLSKSAGHPFTEHSEFRMAECYFLSGQSEAAANAFDLFLSKYPTSTLGPHAYPYLGQIAVKDQQWQEAVLMFNKAVKAAASPKGVIEARLGLARSYSALHRWKEAGSAYEQLLIDLKEQAEEYPTGPIAMEAGIAEYRGGNYRRGVSRFELAAKNKAELSDQANFWIAKTYFQVRDWPNALERLEQLKEKKALPDFQEEIHYLVAKIKLEEGKSDEAVALFDEQLKQWPESAWADEALYQQLSIALDQDKIDAATETWAKLAKLPATKQLTIRGELALAAALQRHDKHSAAIDVLNTELAGIEWEADDVQRRDYLAAVSLFATDHIDEARELLIHNQAQTEGNYRGLSLLLLGMIQSHELKWEDAAASFAASLEFLESTEHRNLAQVRRTAALLHLEKPEEAKQAWNHVDRDHVPTTQYLSEVAHVAAAAFRAGDTAWARELYSQMASDGNPEKIVEQGLAGLAWCQLNEADATAATQALDDLLAKNPKSPLAAGALYQQAQQLEATDLDLALARYGQLIEILPGDRLAAHARLRSATILDQLSRDAEAEVMLVKLAEEQPDVLPAEDIWYRLAWVRLDQKKLEEALEAFEQIHQKFRESDLWEDATYRLAEAALKAGETDKAREYLKQLLKDEGPASESETEDAQTTVAESKVKLYSRYMLGQVEVQAGNWKAAIEQMDAVAKAARTEPLHSMASFWSAEARFRLEKFGEAKTHFEQLLTETLGREIDSQPVAEMRLAQICAHEGDWDLAYEKAQEIGDKYPNFQEAHELDYLMGRCLARQGEFGKARAAYAKVVQSPVAGSSETAAMAQWMIGETYFHQKNYDAAVRAYSKVAAVHGTYAKWKAAALLQIGKCHEVQEDWENATKYYTEVKSDHVGTPFAPEAETRLSVVRQRTQQAQREATRK</sequence>
<feature type="signal peptide" evidence="2">
    <location>
        <begin position="1"/>
        <end position="26"/>
    </location>
</feature>
<dbReference type="PANTHER" id="PTHR12558">
    <property type="entry name" value="CELL DIVISION CYCLE 16,23,27"/>
    <property type="match status" value="1"/>
</dbReference>
<accession>A0A2S8GLK7</accession>
<evidence type="ECO:0000313" key="5">
    <source>
        <dbReference type="Proteomes" id="UP000237819"/>
    </source>
</evidence>
<evidence type="ECO:0000256" key="1">
    <source>
        <dbReference type="SAM" id="Coils"/>
    </source>
</evidence>
<evidence type="ECO:0000313" key="4">
    <source>
        <dbReference type="EMBL" id="PQO45326.1"/>
    </source>
</evidence>
<comment type="caution">
    <text evidence="4">The sequence shown here is derived from an EMBL/GenBank/DDBJ whole genome shotgun (WGS) entry which is preliminary data.</text>
</comment>
<keyword evidence="2" id="KW-0732">Signal</keyword>
<dbReference type="Proteomes" id="UP000237819">
    <property type="component" value="Unassembled WGS sequence"/>
</dbReference>
<reference evidence="4 5" key="1">
    <citation type="submission" date="2018-02" db="EMBL/GenBank/DDBJ databases">
        <title>Comparative genomes isolates from brazilian mangrove.</title>
        <authorList>
            <person name="Araujo J.E."/>
            <person name="Taketani R.G."/>
            <person name="Silva M.C.P."/>
            <person name="Loureco M.V."/>
            <person name="Andreote F.D."/>
        </authorList>
    </citation>
    <scope>NUCLEOTIDE SEQUENCE [LARGE SCALE GENOMIC DNA]</scope>
    <source>
        <strain evidence="4 5">Nap-Phe MGV</strain>
    </source>
</reference>